<dbReference type="Proteomes" id="UP000054270">
    <property type="component" value="Unassembled WGS sequence"/>
</dbReference>
<name>A0A0D2MRG5_HYPSF</name>
<feature type="signal peptide" evidence="1">
    <location>
        <begin position="1"/>
        <end position="15"/>
    </location>
</feature>
<keyword evidence="1" id="KW-0732">Signal</keyword>
<protein>
    <submittedName>
        <fullName evidence="2">Uncharacterized protein</fullName>
    </submittedName>
</protein>
<dbReference type="STRING" id="945553.A0A0D2MRG5"/>
<keyword evidence="3" id="KW-1185">Reference proteome</keyword>
<dbReference type="AlphaFoldDB" id="A0A0D2MRG5"/>
<organism evidence="2 3">
    <name type="scientific">Hypholoma sublateritium (strain FD-334 SS-4)</name>
    <dbReference type="NCBI Taxonomy" id="945553"/>
    <lineage>
        <taxon>Eukaryota</taxon>
        <taxon>Fungi</taxon>
        <taxon>Dikarya</taxon>
        <taxon>Basidiomycota</taxon>
        <taxon>Agaricomycotina</taxon>
        <taxon>Agaricomycetes</taxon>
        <taxon>Agaricomycetidae</taxon>
        <taxon>Agaricales</taxon>
        <taxon>Agaricineae</taxon>
        <taxon>Strophariaceae</taxon>
        <taxon>Hypholoma</taxon>
    </lineage>
</organism>
<feature type="chain" id="PRO_5012407257" evidence="1">
    <location>
        <begin position="16"/>
        <end position="403"/>
    </location>
</feature>
<accession>A0A0D2MRG5</accession>
<dbReference type="OMA" id="DPAHNDQ"/>
<dbReference type="EMBL" id="KN817527">
    <property type="protein sequence ID" value="KJA26603.1"/>
    <property type="molecule type" value="Genomic_DNA"/>
</dbReference>
<evidence type="ECO:0000256" key="1">
    <source>
        <dbReference type="SAM" id="SignalP"/>
    </source>
</evidence>
<evidence type="ECO:0000313" key="3">
    <source>
        <dbReference type="Proteomes" id="UP000054270"/>
    </source>
</evidence>
<reference evidence="3" key="1">
    <citation type="submission" date="2014-04" db="EMBL/GenBank/DDBJ databases">
        <title>Evolutionary Origins and Diversification of the Mycorrhizal Mutualists.</title>
        <authorList>
            <consortium name="DOE Joint Genome Institute"/>
            <consortium name="Mycorrhizal Genomics Consortium"/>
            <person name="Kohler A."/>
            <person name="Kuo A."/>
            <person name="Nagy L.G."/>
            <person name="Floudas D."/>
            <person name="Copeland A."/>
            <person name="Barry K.W."/>
            <person name="Cichocki N."/>
            <person name="Veneault-Fourrey C."/>
            <person name="LaButti K."/>
            <person name="Lindquist E.A."/>
            <person name="Lipzen A."/>
            <person name="Lundell T."/>
            <person name="Morin E."/>
            <person name="Murat C."/>
            <person name="Riley R."/>
            <person name="Ohm R."/>
            <person name="Sun H."/>
            <person name="Tunlid A."/>
            <person name="Henrissat B."/>
            <person name="Grigoriev I.V."/>
            <person name="Hibbett D.S."/>
            <person name="Martin F."/>
        </authorList>
    </citation>
    <scope>NUCLEOTIDE SEQUENCE [LARGE SCALE GENOMIC DNA]</scope>
    <source>
        <strain evidence="3">FD-334 SS-4</strain>
    </source>
</reference>
<proteinExistence type="predicted"/>
<gene>
    <name evidence="2" type="ORF">HYPSUDRAFT_36317</name>
</gene>
<dbReference type="OrthoDB" id="5803672at2759"/>
<sequence length="403" mass="42262">MLVLPLIALLAQLIGAPIDELPLTPAGCLIVSPNLDALVTCLDTFTVPHDYYSQLTYAVAQPMPAQRVAFSDAVRTLLSVDGDCATKQVSSALVGLYAFAPFRGHCVLFETSSNCGTYAKGWGFAIVPARASGVQRMLHVSAPHPAYDLGTVEQAAAVYEGSGGRSLLVAGRKRTAFLASSGCVKGAPRRAYYMTDPAHNDQEPFFDASAALYAWQHAQPDGCVPGACAFLQLHGKGAATCPNDAVFISAGLSNSTVALPLYTTPMHPPARLAAALSTAFPSAKISTPATSRCALTATQNVVGRASNGVPPSSVCAQPARVRDVDGTWLHAEQSSAMRERGAYAAWVEAVKAAVAPVAVDVPREELGEGSGGGEVRVLVDAEHRVAPAAWSAWLLFAHYFALR</sequence>
<evidence type="ECO:0000313" key="2">
    <source>
        <dbReference type="EMBL" id="KJA26603.1"/>
    </source>
</evidence>